<dbReference type="Proteomes" id="UP000680132">
    <property type="component" value="Unassembled WGS sequence"/>
</dbReference>
<accession>A0A939TME6</accession>
<keyword evidence="2" id="KW-1185">Reference proteome</keyword>
<organism evidence="1 2">
    <name type="scientific">Microbacterium stercoris</name>
    <dbReference type="NCBI Taxonomy" id="2820289"/>
    <lineage>
        <taxon>Bacteria</taxon>
        <taxon>Bacillati</taxon>
        <taxon>Actinomycetota</taxon>
        <taxon>Actinomycetes</taxon>
        <taxon>Micrococcales</taxon>
        <taxon>Microbacteriaceae</taxon>
        <taxon>Microbacterium</taxon>
    </lineage>
</organism>
<protein>
    <submittedName>
        <fullName evidence="1">Uncharacterized protein</fullName>
    </submittedName>
</protein>
<evidence type="ECO:0000313" key="2">
    <source>
        <dbReference type="Proteomes" id="UP000680132"/>
    </source>
</evidence>
<sequence>MAVETDELVRPASVQYGDFKGTAAADTHGGGSSELIDLIGLDRDRFWVVGIDFWGADLETGRLEVFAIDRDTTGIADHAALVAYEAQHGEVPVTNFLVHGMSIAQILKVGLKRLHVQLLSRSLPEGTQLRVTVRDDLNYDGD</sequence>
<evidence type="ECO:0000313" key="1">
    <source>
        <dbReference type="EMBL" id="MBO3663118.1"/>
    </source>
</evidence>
<dbReference type="RefSeq" id="WP_208501802.1">
    <property type="nucleotide sequence ID" value="NZ_JAGFOA010000002.1"/>
</dbReference>
<gene>
    <name evidence="1" type="ORF">J5V96_06280</name>
</gene>
<name>A0A939TME6_9MICO</name>
<comment type="caution">
    <text evidence="1">The sequence shown here is derived from an EMBL/GenBank/DDBJ whole genome shotgun (WGS) entry which is preliminary data.</text>
</comment>
<proteinExistence type="predicted"/>
<dbReference type="AlphaFoldDB" id="A0A939TME6"/>
<reference evidence="1" key="1">
    <citation type="submission" date="2021-03" db="EMBL/GenBank/DDBJ databases">
        <title>Microbacterium sp. nov., a novel actinobacterium isolated from cow dung.</title>
        <authorList>
            <person name="Zhang L."/>
        </authorList>
    </citation>
    <scope>NUCLEOTIDE SEQUENCE</scope>
    <source>
        <strain evidence="1">NEAU-LLB</strain>
    </source>
</reference>
<dbReference type="EMBL" id="JAGFOA010000002">
    <property type="protein sequence ID" value="MBO3663118.1"/>
    <property type="molecule type" value="Genomic_DNA"/>
</dbReference>